<feature type="region of interest" description="Disordered" evidence="2">
    <location>
        <begin position="192"/>
        <end position="247"/>
    </location>
</feature>
<accession>A0A1L9N1K8</accession>
<feature type="coiled-coil region" evidence="1">
    <location>
        <begin position="811"/>
        <end position="947"/>
    </location>
</feature>
<evidence type="ECO:0008006" key="5">
    <source>
        <dbReference type="Google" id="ProtNLM"/>
    </source>
</evidence>
<feature type="region of interest" description="Disordered" evidence="2">
    <location>
        <begin position="993"/>
        <end position="1016"/>
    </location>
</feature>
<feature type="compositionally biased region" description="Polar residues" evidence="2">
    <location>
        <begin position="233"/>
        <end position="247"/>
    </location>
</feature>
<dbReference type="Proteomes" id="UP000184304">
    <property type="component" value="Unassembled WGS sequence"/>
</dbReference>
<organism evidence="3 4">
    <name type="scientific">Aspergillus tubingensis (strain CBS 134.48)</name>
    <dbReference type="NCBI Taxonomy" id="767770"/>
    <lineage>
        <taxon>Eukaryota</taxon>
        <taxon>Fungi</taxon>
        <taxon>Dikarya</taxon>
        <taxon>Ascomycota</taxon>
        <taxon>Pezizomycotina</taxon>
        <taxon>Eurotiomycetes</taxon>
        <taxon>Eurotiomycetidae</taxon>
        <taxon>Eurotiales</taxon>
        <taxon>Aspergillaceae</taxon>
        <taxon>Aspergillus</taxon>
        <taxon>Aspergillus subgen. Circumdati</taxon>
    </lineage>
</organism>
<keyword evidence="1" id="KW-0175">Coiled coil</keyword>
<feature type="compositionally biased region" description="Basic residues" evidence="2">
    <location>
        <begin position="1310"/>
        <end position="1320"/>
    </location>
</feature>
<dbReference type="VEuPathDB" id="FungiDB:ASPTUDRAFT_57139"/>
<feature type="region of interest" description="Disordered" evidence="2">
    <location>
        <begin position="269"/>
        <end position="293"/>
    </location>
</feature>
<feature type="coiled-coil region" evidence="1">
    <location>
        <begin position="665"/>
        <end position="755"/>
    </location>
</feature>
<dbReference type="STRING" id="767770.A0A1L9N1K8"/>
<feature type="coiled-coil region" evidence="1">
    <location>
        <begin position="614"/>
        <end position="641"/>
    </location>
</feature>
<feature type="compositionally biased region" description="Basic and acidic residues" evidence="2">
    <location>
        <begin position="206"/>
        <end position="223"/>
    </location>
</feature>
<feature type="compositionally biased region" description="Polar residues" evidence="2">
    <location>
        <begin position="1292"/>
        <end position="1307"/>
    </location>
</feature>
<dbReference type="EMBL" id="KV878204">
    <property type="protein sequence ID" value="OJI83184.1"/>
    <property type="molecule type" value="Genomic_DNA"/>
</dbReference>
<protein>
    <recommendedName>
        <fullName evidence="5">Rootletin</fullName>
    </recommendedName>
</protein>
<feature type="compositionally biased region" description="Polar residues" evidence="2">
    <location>
        <begin position="1193"/>
        <end position="1206"/>
    </location>
</feature>
<feature type="coiled-coil region" evidence="1">
    <location>
        <begin position="321"/>
        <end position="369"/>
    </location>
</feature>
<gene>
    <name evidence="3" type="ORF">ASPTUDRAFT_57139</name>
</gene>
<feature type="region of interest" description="Disordered" evidence="2">
    <location>
        <begin position="1103"/>
        <end position="1334"/>
    </location>
</feature>
<name>A0A1L9N1K8_ASPTC</name>
<evidence type="ECO:0000256" key="2">
    <source>
        <dbReference type="SAM" id="MobiDB-lite"/>
    </source>
</evidence>
<feature type="coiled-coil region" evidence="1">
    <location>
        <begin position="398"/>
        <end position="453"/>
    </location>
</feature>
<evidence type="ECO:0000313" key="3">
    <source>
        <dbReference type="EMBL" id="OJI83184.1"/>
    </source>
</evidence>
<reference evidence="4" key="1">
    <citation type="journal article" date="2017" name="Genome Biol.">
        <title>Comparative genomics reveals high biological diversity and specific adaptations in the industrially and medically important fungal genus Aspergillus.</title>
        <authorList>
            <person name="de Vries R.P."/>
            <person name="Riley R."/>
            <person name="Wiebenga A."/>
            <person name="Aguilar-Osorio G."/>
            <person name="Amillis S."/>
            <person name="Uchima C.A."/>
            <person name="Anderluh G."/>
            <person name="Asadollahi M."/>
            <person name="Askin M."/>
            <person name="Barry K."/>
            <person name="Battaglia E."/>
            <person name="Bayram O."/>
            <person name="Benocci T."/>
            <person name="Braus-Stromeyer S.A."/>
            <person name="Caldana C."/>
            <person name="Canovas D."/>
            <person name="Cerqueira G.C."/>
            <person name="Chen F."/>
            <person name="Chen W."/>
            <person name="Choi C."/>
            <person name="Clum A."/>
            <person name="Dos Santos R.A."/>
            <person name="Damasio A.R."/>
            <person name="Diallinas G."/>
            <person name="Emri T."/>
            <person name="Fekete E."/>
            <person name="Flipphi M."/>
            <person name="Freyberg S."/>
            <person name="Gallo A."/>
            <person name="Gournas C."/>
            <person name="Habgood R."/>
            <person name="Hainaut M."/>
            <person name="Harispe M.L."/>
            <person name="Henrissat B."/>
            <person name="Hilden K.S."/>
            <person name="Hope R."/>
            <person name="Hossain A."/>
            <person name="Karabika E."/>
            <person name="Karaffa L."/>
            <person name="Karanyi Z."/>
            <person name="Krasevec N."/>
            <person name="Kuo A."/>
            <person name="Kusch H."/>
            <person name="LaButti K."/>
            <person name="Lagendijk E.L."/>
            <person name="Lapidus A."/>
            <person name="Levasseur A."/>
            <person name="Lindquist E."/>
            <person name="Lipzen A."/>
            <person name="Logrieco A.F."/>
            <person name="MacCabe A."/>
            <person name="Maekelae M.R."/>
            <person name="Malavazi I."/>
            <person name="Melin P."/>
            <person name="Meyer V."/>
            <person name="Mielnichuk N."/>
            <person name="Miskei M."/>
            <person name="Molnar A.P."/>
            <person name="Mule G."/>
            <person name="Ngan C.Y."/>
            <person name="Orejas M."/>
            <person name="Orosz E."/>
            <person name="Ouedraogo J.P."/>
            <person name="Overkamp K.M."/>
            <person name="Park H.-S."/>
            <person name="Perrone G."/>
            <person name="Piumi F."/>
            <person name="Punt P.J."/>
            <person name="Ram A.F."/>
            <person name="Ramon A."/>
            <person name="Rauscher S."/>
            <person name="Record E."/>
            <person name="Riano-Pachon D.M."/>
            <person name="Robert V."/>
            <person name="Roehrig J."/>
            <person name="Ruller R."/>
            <person name="Salamov A."/>
            <person name="Salih N.S."/>
            <person name="Samson R.A."/>
            <person name="Sandor E."/>
            <person name="Sanguinetti M."/>
            <person name="Schuetze T."/>
            <person name="Sepcic K."/>
            <person name="Shelest E."/>
            <person name="Sherlock G."/>
            <person name="Sophianopoulou V."/>
            <person name="Squina F.M."/>
            <person name="Sun H."/>
            <person name="Susca A."/>
            <person name="Todd R.B."/>
            <person name="Tsang A."/>
            <person name="Unkles S.E."/>
            <person name="van de Wiele N."/>
            <person name="van Rossen-Uffink D."/>
            <person name="Oliveira J.V."/>
            <person name="Vesth T.C."/>
            <person name="Visser J."/>
            <person name="Yu J.-H."/>
            <person name="Zhou M."/>
            <person name="Andersen M.R."/>
            <person name="Archer D.B."/>
            <person name="Baker S.E."/>
            <person name="Benoit I."/>
            <person name="Brakhage A.A."/>
            <person name="Braus G.H."/>
            <person name="Fischer R."/>
            <person name="Frisvad J.C."/>
            <person name="Goldman G.H."/>
            <person name="Houbraken J."/>
            <person name="Oakley B."/>
            <person name="Pocsi I."/>
            <person name="Scazzocchio C."/>
            <person name="Seiboth B."/>
            <person name="vanKuyk P.A."/>
            <person name="Wortman J."/>
            <person name="Dyer P.S."/>
            <person name="Grigoriev I.V."/>
        </authorList>
    </citation>
    <scope>NUCLEOTIDE SEQUENCE [LARGE SCALE GENOMIC DNA]</scope>
    <source>
        <strain evidence="4">CBS 134.48</strain>
    </source>
</reference>
<evidence type="ECO:0000313" key="4">
    <source>
        <dbReference type="Proteomes" id="UP000184304"/>
    </source>
</evidence>
<sequence length="1334" mass="147431">MQNEQEPMFEADSIECPDITNLADGTTYDEVEELLLLHLADHNDSLPPELEATMVSEEDRPVPNRQISPLLMERPQSSGIDMAAFCFQRPTQGPNLFSLQPARRSTLNTMPPGADAHLDGGKDVSLVTRKGLRRESSSYPANSNISTRTLKLVSQNESFEAQALETTSLETTRGKVHAGHGSHALLSADVSVPQVGQRSSADLEAVSEHAAPDTRTTSMEHRKNTQRNKVTEHGSNAPNTSISGEHQSKATEQNLLVATNQTSRITKRRRLNKKSTFSARLPSTGGSEDGEPKLSEEDLFQLLINRIRDREKSAMVASKIKQQMEAKITKVAEENNMLKGQLEESCQQIQKQSSQLQAYKSRMETWRSKFAKFRSFLNDFGCDFQNLRGEAIQLRGTRKELLVERNEISTSVKEAKAQLANASTNAEHKRGELLKVESQNDLLKQSLKDAEERSNYFLTQLSDEKKRSSLLEVYIQNCSRAQSNQLDKIMSHQREIRGGFDASLKSLGDRHVASIKSLQEGLSGDFSGCLASLGELREGISSGKADVAACTDIIHAFSARMDSAMHQLDAGIAKGTEATAGLTESLKAQTEIIGKHVVNENQLVAKISKDSETNESLRNALRELAAANEDINVSMKGLEARESGLVDQFTALEASLSAMQLPDQRQILKKETQRFEQTLAEMERKIQGLSEQSKLAEEALRNKDLENQALRGSLEIVSAKVEDDDSRVRRYEAEVATLKDEVKSVEARVRKELSRASVISREQDRARYDQRIHELLRGKSEVERNFSKVSMQLAETRRDRAVREDMMKQRVNELELLLGSKEKENECLKNDISEKTSKLEEEKHESARLTEAVSLSAAEQASLQHQIEEAAHRISSLEGECSRISQEGSKSIEDIQSKHDMLCEVLQEKEDECVLIQSQLKAKMSEKADLENSKGKAAEEIKSLLRRVQNSEKWMNKLKATLGQAGLVIPDQPASEAWSSLETSLRTVISRDAARNSLNSSPGGNQDVGGSKARSSTLGQDVYKATEVIYKAESFQASIISSPFPAKPNPTENDAAKQPFCSAQNPNIVPFSSFRQRSPIDSSVFGNDQDDLAAMLLLTSEQQVSNEVHSDSKPDEAQSTGAARVAAQEETLLRTKTAGTSVKSKVLQPDPQDMNDEKTLETKWGSEDKATKSKGVTFEAQSTISPGQKRKSSAASNFSPSQWRSQSIEDRPARLNRRTYARARQPVSRTLATLEEQPTCPPSNELADGAAHATASCSTGNKRAKVSVDQKPQTKPVSEYFERKPTPKKLASGSSRPSSINASQGTNPKRAARGRVAGRKTRGDHYNARFSQGA</sequence>
<proteinExistence type="predicted"/>
<dbReference type="OMA" id="TRMRQRE"/>
<evidence type="ECO:0000256" key="1">
    <source>
        <dbReference type="SAM" id="Coils"/>
    </source>
</evidence>
<keyword evidence="4" id="KW-1185">Reference proteome</keyword>
<dbReference type="OrthoDB" id="4201669at2759"/>
<feature type="compositionally biased region" description="Basic and acidic residues" evidence="2">
    <location>
        <begin position="1155"/>
        <end position="1171"/>
    </location>
</feature>